<evidence type="ECO:0000256" key="1">
    <source>
        <dbReference type="SAM" id="Phobius"/>
    </source>
</evidence>
<keyword evidence="1" id="KW-1133">Transmembrane helix</keyword>
<gene>
    <name evidence="3" type="ORF">SDC9_131194</name>
</gene>
<dbReference type="EMBL" id="VSSQ01032755">
    <property type="protein sequence ID" value="MPM84123.1"/>
    <property type="molecule type" value="Genomic_DNA"/>
</dbReference>
<keyword evidence="1" id="KW-0812">Transmembrane</keyword>
<evidence type="ECO:0000313" key="3">
    <source>
        <dbReference type="EMBL" id="MPM84123.1"/>
    </source>
</evidence>
<comment type="caution">
    <text evidence="3">The sequence shown here is derived from an EMBL/GenBank/DDBJ whole genome shotgun (WGS) entry which is preliminary data.</text>
</comment>
<accession>A0A645D581</accession>
<evidence type="ECO:0000259" key="2">
    <source>
        <dbReference type="Pfam" id="PF04892"/>
    </source>
</evidence>
<dbReference type="Pfam" id="PF04892">
    <property type="entry name" value="VanZ"/>
    <property type="match status" value="1"/>
</dbReference>
<feature type="domain" description="VanZ-like" evidence="2">
    <location>
        <begin position="22"/>
        <end position="155"/>
    </location>
</feature>
<feature type="transmembrane region" description="Helical" evidence="1">
    <location>
        <begin position="20"/>
        <end position="38"/>
    </location>
</feature>
<name>A0A645D581_9ZZZZ</name>
<dbReference type="AlphaFoldDB" id="A0A645D581"/>
<keyword evidence="1" id="KW-0472">Membrane</keyword>
<sequence length="168" mass="18882">MIFKLTGIWRIIDMKYFKRIIFLAAACVWLAFIFSNSLKPSKVSQNQSDRYSNKITLFINEHVSPSRPVSEETVSLIIRKTAHFTEFLILGFLLSASAASFVSARPAFIITLTAGAISAISDEIIQLYVPGRACMVSDMLIDFSGVLTASLLLFFILRNKIKPRRTKL</sequence>
<feature type="transmembrane region" description="Helical" evidence="1">
    <location>
        <begin position="140"/>
        <end position="157"/>
    </location>
</feature>
<feature type="transmembrane region" description="Helical" evidence="1">
    <location>
        <begin position="87"/>
        <end position="120"/>
    </location>
</feature>
<dbReference type="InterPro" id="IPR006976">
    <property type="entry name" value="VanZ-like"/>
</dbReference>
<protein>
    <recommendedName>
        <fullName evidence="2">VanZ-like domain-containing protein</fullName>
    </recommendedName>
</protein>
<dbReference type="NCBIfam" id="NF037970">
    <property type="entry name" value="vanZ_1"/>
    <property type="match status" value="1"/>
</dbReference>
<organism evidence="3">
    <name type="scientific">bioreactor metagenome</name>
    <dbReference type="NCBI Taxonomy" id="1076179"/>
    <lineage>
        <taxon>unclassified sequences</taxon>
        <taxon>metagenomes</taxon>
        <taxon>ecological metagenomes</taxon>
    </lineage>
</organism>
<reference evidence="3" key="1">
    <citation type="submission" date="2019-08" db="EMBL/GenBank/DDBJ databases">
        <authorList>
            <person name="Kucharzyk K."/>
            <person name="Murdoch R.W."/>
            <person name="Higgins S."/>
            <person name="Loffler F."/>
        </authorList>
    </citation>
    <scope>NUCLEOTIDE SEQUENCE</scope>
</reference>
<proteinExistence type="predicted"/>